<reference evidence="3" key="3">
    <citation type="submission" date="2025-08" db="UniProtKB">
        <authorList>
            <consortium name="RefSeq"/>
        </authorList>
    </citation>
    <scope>IDENTIFICATION</scope>
    <source>
        <strain evidence="3">CBS 342.82</strain>
    </source>
</reference>
<reference evidence="3" key="1">
    <citation type="submission" date="2020-01" db="EMBL/GenBank/DDBJ databases">
        <authorList>
            <consortium name="DOE Joint Genome Institute"/>
            <person name="Haridas S."/>
            <person name="Albert R."/>
            <person name="Binder M."/>
            <person name="Bloem J."/>
            <person name="Labutti K."/>
            <person name="Salamov A."/>
            <person name="Andreopoulos B."/>
            <person name="Baker S.E."/>
            <person name="Barry K."/>
            <person name="Bills G."/>
            <person name="Bluhm B.H."/>
            <person name="Cannon C."/>
            <person name="Castanera R."/>
            <person name="Culley D.E."/>
            <person name="Daum C."/>
            <person name="Ezra D."/>
            <person name="Gonzalez J.B."/>
            <person name="Henrissat B."/>
            <person name="Kuo A."/>
            <person name="Liang C."/>
            <person name="Lipzen A."/>
            <person name="Lutzoni F."/>
            <person name="Magnuson J."/>
            <person name="Mondo S."/>
            <person name="Nolan M."/>
            <person name="Ohm R."/>
            <person name="Pangilinan J."/>
            <person name="Park H.-J."/>
            <person name="Ramirez L."/>
            <person name="Alfaro M."/>
            <person name="Sun H."/>
            <person name="Tritt A."/>
            <person name="Yoshinaga Y."/>
            <person name="Zwiers L.-H."/>
            <person name="Turgeon B.G."/>
            <person name="Goodwin S.B."/>
            <person name="Spatafora J.W."/>
            <person name="Crous P.W."/>
            <person name="Grigoriev I.V."/>
        </authorList>
    </citation>
    <scope>NUCLEOTIDE SEQUENCE</scope>
    <source>
        <strain evidence="3">CBS 342.82</strain>
    </source>
</reference>
<accession>A0A6J3MIE8</accession>
<gene>
    <name evidence="3" type="ORF">K489DRAFT_23853</name>
</gene>
<protein>
    <recommendedName>
        <fullName evidence="4">GPI anchored protein</fullName>
    </recommendedName>
</protein>
<keyword evidence="2" id="KW-1185">Reference proteome</keyword>
<dbReference type="GeneID" id="54357662"/>
<evidence type="ECO:0000256" key="1">
    <source>
        <dbReference type="SAM" id="SignalP"/>
    </source>
</evidence>
<feature type="signal peptide" evidence="1">
    <location>
        <begin position="1"/>
        <end position="16"/>
    </location>
</feature>
<sequence length="199" mass="20252">MYGLLAFALCVLGSAATDFTSSATPPSIVSLWIPYQTVTGTPLATIASVNPTANETVYVISCPTAEPKCAISPSLRLTDGVLTEGSAYVEYTTANANGEAVVGCRITDATAAVCTEHVSGRDEIMEKVTTVPPSNIVYQAVQVVTASGAMETLVALNGTNGTIYSMPSPVASLNNAGGLTCQWVATAAIGAGLMIVAAL</sequence>
<dbReference type="AlphaFoldDB" id="A0A6J3MIE8"/>
<evidence type="ECO:0008006" key="4">
    <source>
        <dbReference type="Google" id="ProtNLM"/>
    </source>
</evidence>
<name>A0A6J3MIE8_9PEZI</name>
<evidence type="ECO:0000313" key="2">
    <source>
        <dbReference type="Proteomes" id="UP000504637"/>
    </source>
</evidence>
<reference evidence="3" key="2">
    <citation type="submission" date="2020-04" db="EMBL/GenBank/DDBJ databases">
        <authorList>
            <consortium name="NCBI Genome Project"/>
        </authorList>
    </citation>
    <scope>NUCLEOTIDE SEQUENCE</scope>
    <source>
        <strain evidence="3">CBS 342.82</strain>
    </source>
</reference>
<dbReference type="Proteomes" id="UP000504637">
    <property type="component" value="Unplaced"/>
</dbReference>
<dbReference type="OrthoDB" id="4991875at2759"/>
<organism evidence="3">
    <name type="scientific">Dissoconium aciculare CBS 342.82</name>
    <dbReference type="NCBI Taxonomy" id="1314786"/>
    <lineage>
        <taxon>Eukaryota</taxon>
        <taxon>Fungi</taxon>
        <taxon>Dikarya</taxon>
        <taxon>Ascomycota</taxon>
        <taxon>Pezizomycotina</taxon>
        <taxon>Dothideomycetes</taxon>
        <taxon>Dothideomycetidae</taxon>
        <taxon>Mycosphaerellales</taxon>
        <taxon>Dissoconiaceae</taxon>
        <taxon>Dissoconium</taxon>
    </lineage>
</organism>
<feature type="chain" id="PRO_5026665105" description="GPI anchored protein" evidence="1">
    <location>
        <begin position="17"/>
        <end position="199"/>
    </location>
</feature>
<dbReference type="RefSeq" id="XP_033464714.1">
    <property type="nucleotide sequence ID" value="XM_033599863.1"/>
</dbReference>
<evidence type="ECO:0000313" key="3">
    <source>
        <dbReference type="RefSeq" id="XP_033464714.1"/>
    </source>
</evidence>
<proteinExistence type="predicted"/>
<keyword evidence="1" id="KW-0732">Signal</keyword>